<protein>
    <submittedName>
        <fullName evidence="1">Uncharacterized protein</fullName>
    </submittedName>
</protein>
<dbReference type="AlphaFoldDB" id="A0A9P7RVF2"/>
<gene>
    <name evidence="1" type="ORF">E1B28_011780</name>
</gene>
<reference evidence="1" key="1">
    <citation type="journal article" date="2021" name="Genome Biol. Evol.">
        <title>The assembled and annotated genome of the fairy-ring fungus Marasmius oreades.</title>
        <authorList>
            <person name="Hiltunen M."/>
            <person name="Ament-Velasquez S.L."/>
            <person name="Johannesson H."/>
        </authorList>
    </citation>
    <scope>NUCLEOTIDE SEQUENCE</scope>
    <source>
        <strain evidence="1">03SP1</strain>
    </source>
</reference>
<evidence type="ECO:0000313" key="1">
    <source>
        <dbReference type="EMBL" id="KAG7090173.1"/>
    </source>
</evidence>
<name>A0A9P7RVF2_9AGAR</name>
<organism evidence="1 2">
    <name type="scientific">Marasmius oreades</name>
    <name type="common">fairy-ring Marasmius</name>
    <dbReference type="NCBI Taxonomy" id="181124"/>
    <lineage>
        <taxon>Eukaryota</taxon>
        <taxon>Fungi</taxon>
        <taxon>Dikarya</taxon>
        <taxon>Basidiomycota</taxon>
        <taxon>Agaricomycotina</taxon>
        <taxon>Agaricomycetes</taxon>
        <taxon>Agaricomycetidae</taxon>
        <taxon>Agaricales</taxon>
        <taxon>Marasmiineae</taxon>
        <taxon>Marasmiaceae</taxon>
        <taxon>Marasmius</taxon>
    </lineage>
</organism>
<accession>A0A9P7RVF2</accession>
<dbReference type="EMBL" id="CM032187">
    <property type="protein sequence ID" value="KAG7090173.1"/>
    <property type="molecule type" value="Genomic_DNA"/>
</dbReference>
<proteinExistence type="predicted"/>
<keyword evidence="2" id="KW-1185">Reference proteome</keyword>
<evidence type="ECO:0000313" key="2">
    <source>
        <dbReference type="Proteomes" id="UP001049176"/>
    </source>
</evidence>
<dbReference type="KEGG" id="more:E1B28_011780"/>
<dbReference type="RefSeq" id="XP_043006643.1">
    <property type="nucleotide sequence ID" value="XM_043156831.1"/>
</dbReference>
<dbReference type="GeneID" id="66080855"/>
<dbReference type="Proteomes" id="UP001049176">
    <property type="component" value="Chromosome 7"/>
</dbReference>
<comment type="caution">
    <text evidence="1">The sequence shown here is derived from an EMBL/GenBank/DDBJ whole genome shotgun (WGS) entry which is preliminary data.</text>
</comment>
<sequence>MTSCDRQPLGAWTDFFFGLRYLFKGDGDDYGRSADIQDLVAWDKVNRYSVMDKGKLREVGLLEFQPSSPNSSQAETYEELYQTFSLLYGTMQARLEVLTAISRSQQ</sequence>